<protein>
    <recommendedName>
        <fullName evidence="3 16">Alkaline phosphatase</fullName>
        <ecNumber evidence="3 16">3.1.3.1</ecNumber>
    </recommendedName>
</protein>
<keyword evidence="11" id="KW-0325">Glycoprotein</keyword>
<dbReference type="SMART" id="SM00098">
    <property type="entry name" value="alkPPc"/>
    <property type="match status" value="1"/>
</dbReference>
<feature type="binding site" evidence="14">
    <location>
        <position position="76"/>
    </location>
    <ligand>
        <name>Mg(2+)</name>
        <dbReference type="ChEBI" id="CHEBI:18420"/>
    </ligand>
</feature>
<keyword evidence="12" id="KW-0449">Lipoprotein</keyword>
<evidence type="ECO:0000256" key="1">
    <source>
        <dbReference type="ARBA" id="ARBA00004609"/>
    </source>
</evidence>
<feature type="binding site" evidence="14">
    <location>
        <position position="351"/>
    </location>
    <ligand>
        <name>Zn(2+)</name>
        <dbReference type="ChEBI" id="CHEBI:29105"/>
        <label>2</label>
    </ligand>
</feature>
<dbReference type="PANTHER" id="PTHR11596">
    <property type="entry name" value="ALKALINE PHOSPHATASE"/>
    <property type="match status" value="1"/>
</dbReference>
<feature type="binding site" evidence="14">
    <location>
        <position position="355"/>
    </location>
    <ligand>
        <name>Zn(2+)</name>
        <dbReference type="ChEBI" id="CHEBI:29105"/>
        <label>2</label>
    </ligand>
</feature>
<comment type="similarity">
    <text evidence="2 15">Belongs to the alkaline phosphatase family.</text>
</comment>
<feature type="active site" description="Phosphoserine intermediate" evidence="13">
    <location>
        <position position="126"/>
    </location>
</feature>
<feature type="binding site" evidence="14">
    <location>
        <position position="184"/>
    </location>
    <ligand>
        <name>Mg(2+)</name>
        <dbReference type="ChEBI" id="CHEBI:18420"/>
    </ligand>
</feature>
<dbReference type="SUPFAM" id="SSF53649">
    <property type="entry name" value="Alkaline phosphatase-like"/>
    <property type="match status" value="1"/>
</dbReference>
<evidence type="ECO:0000256" key="2">
    <source>
        <dbReference type="ARBA" id="ARBA00005984"/>
    </source>
</evidence>
<organism evidence="18 19">
    <name type="scientific">Hermetia illucens</name>
    <name type="common">Black soldier fly</name>
    <dbReference type="NCBI Taxonomy" id="343691"/>
    <lineage>
        <taxon>Eukaryota</taxon>
        <taxon>Metazoa</taxon>
        <taxon>Ecdysozoa</taxon>
        <taxon>Arthropoda</taxon>
        <taxon>Hexapoda</taxon>
        <taxon>Insecta</taxon>
        <taxon>Pterygota</taxon>
        <taxon>Neoptera</taxon>
        <taxon>Endopterygota</taxon>
        <taxon>Diptera</taxon>
        <taxon>Brachycera</taxon>
        <taxon>Stratiomyomorpha</taxon>
        <taxon>Stratiomyidae</taxon>
        <taxon>Hermetiinae</taxon>
        <taxon>Hermetia</taxon>
    </lineage>
</organism>
<dbReference type="OrthoDB" id="5818554at2759"/>
<keyword evidence="9 14" id="KW-0460">Magnesium</keyword>
<keyword evidence="5" id="KW-0336">GPI-anchor</keyword>
<name>A0A7R8YT92_HERIL</name>
<evidence type="ECO:0000256" key="9">
    <source>
        <dbReference type="ARBA" id="ARBA00022842"/>
    </source>
</evidence>
<evidence type="ECO:0000256" key="11">
    <source>
        <dbReference type="ARBA" id="ARBA00023180"/>
    </source>
</evidence>
<feature type="chain" id="PRO_5030623511" description="Alkaline phosphatase" evidence="17">
    <location>
        <begin position="28"/>
        <end position="564"/>
    </location>
</feature>
<dbReference type="FunCoup" id="A0A7R8YT92">
    <property type="interactions" value="137"/>
</dbReference>
<proteinExistence type="inferred from homology"/>
<sequence length="564" mass="62382">MLKTNIMTLKVLILFIISSLLPNHSLCKSFINRVKRTEDMHFWREQGENHLKKILATSLGPKTDVLAKNIIVFIGDGMGMTTITAGRIYKGQTNGGSGEEASLVFDDFPYTGLAKTYNVDKQVPDSAGTATAIFCGVKTRYGVLGMDNTTHPKNSERGRLTSLLDWAQSVGKRTGIVTTTRITHATPASLYSNIHDRDWECDGEIPEESTGIYKDIGRQLVEDLPGRRLNVILGGGKSPLGAIEEEPPNELFKGPSENVCSRRDGRNLTDEWLDLSPNRVLALNKNDLLSMDAKETDHLMGIFSNNHITFKVGRQVDREPSLPVMVDKALDVLIRPESRGFVLVVEGGRIDQAHHQNYAKAALEELLEMDEAISLAMKRTESDETLIVVTADHSHAMTLNGYPKRGNDILGFGNKDNVVPYETITYANGPGFHYHRLDGSANKSTGNFGTWVSVQNIDAKERDAPNYRHLAAFPLKDETHGGEDVPVYAYGPGAHLIRGVFEQNYIAYVLSYAGCFGPTMHLNKLCIKQIKEASFNARSGSESIRSSETLMAVIISYIVSYLLF</sequence>
<evidence type="ECO:0000256" key="14">
    <source>
        <dbReference type="PIRSR" id="PIRSR601952-2"/>
    </source>
</evidence>
<dbReference type="EC" id="3.1.3.1" evidence="3 16"/>
<evidence type="ECO:0000313" key="18">
    <source>
        <dbReference type="EMBL" id="CAD7084482.1"/>
    </source>
</evidence>
<evidence type="ECO:0000256" key="7">
    <source>
        <dbReference type="ARBA" id="ARBA00022801"/>
    </source>
</evidence>
<dbReference type="CDD" id="cd16012">
    <property type="entry name" value="ALP"/>
    <property type="match status" value="1"/>
</dbReference>
<keyword evidence="19" id="KW-1185">Reference proteome</keyword>
<accession>A0A7R8YT92</accession>
<dbReference type="GO" id="GO:0098552">
    <property type="term" value="C:side of membrane"/>
    <property type="evidence" value="ECO:0007669"/>
    <property type="project" value="UniProtKB-KW"/>
</dbReference>
<feature type="binding site" evidence="14">
    <location>
        <position position="480"/>
    </location>
    <ligand>
        <name>Zn(2+)</name>
        <dbReference type="ChEBI" id="CHEBI:29105"/>
        <label>2</label>
    </ligand>
</feature>
<dbReference type="FunFam" id="3.40.720.10:FF:000008">
    <property type="entry name" value="Alkaline phosphatase"/>
    <property type="match status" value="1"/>
</dbReference>
<dbReference type="Pfam" id="PF00245">
    <property type="entry name" value="Alk_phosphatase"/>
    <property type="match status" value="1"/>
</dbReference>
<evidence type="ECO:0000256" key="4">
    <source>
        <dbReference type="ARBA" id="ARBA00022475"/>
    </source>
</evidence>
<dbReference type="InterPro" id="IPR017850">
    <property type="entry name" value="Alkaline_phosphatase_core_sf"/>
</dbReference>
<dbReference type="OMA" id="EDAEFWH"/>
<keyword evidence="17" id="KW-0732">Signal</keyword>
<feature type="signal peptide" evidence="17">
    <location>
        <begin position="1"/>
        <end position="27"/>
    </location>
</feature>
<evidence type="ECO:0000256" key="6">
    <source>
        <dbReference type="ARBA" id="ARBA00022723"/>
    </source>
</evidence>
<keyword evidence="8 14" id="KW-0862">Zinc</keyword>
<evidence type="ECO:0000256" key="13">
    <source>
        <dbReference type="PIRSR" id="PIRSR601952-1"/>
    </source>
</evidence>
<gene>
    <name evidence="18" type="ORF">HERILL_LOCUS7370</name>
</gene>
<dbReference type="PROSITE" id="PS00123">
    <property type="entry name" value="ALKALINE_PHOSPHATASE"/>
    <property type="match status" value="1"/>
</dbReference>
<feature type="binding site" evidence="14">
    <location>
        <position position="76"/>
    </location>
    <ligand>
        <name>Zn(2+)</name>
        <dbReference type="ChEBI" id="CHEBI:29105"/>
        <label>2</label>
    </ligand>
</feature>
<dbReference type="InterPro" id="IPR018299">
    <property type="entry name" value="Alkaline_phosphatase_AS"/>
</dbReference>
<evidence type="ECO:0000256" key="15">
    <source>
        <dbReference type="RuleBase" id="RU003946"/>
    </source>
</evidence>
<keyword evidence="4" id="KW-1003">Cell membrane</keyword>
<evidence type="ECO:0000256" key="8">
    <source>
        <dbReference type="ARBA" id="ARBA00022833"/>
    </source>
</evidence>
<evidence type="ECO:0000313" key="19">
    <source>
        <dbReference type="Proteomes" id="UP000594454"/>
    </source>
</evidence>
<evidence type="ECO:0000256" key="17">
    <source>
        <dbReference type="SAM" id="SignalP"/>
    </source>
</evidence>
<dbReference type="Proteomes" id="UP000594454">
    <property type="component" value="Chromosome 3"/>
</dbReference>
<dbReference type="PANTHER" id="PTHR11596:SF83">
    <property type="entry name" value="ALKALINE PHOSPHATASE 4"/>
    <property type="match status" value="1"/>
</dbReference>
<dbReference type="Gene3D" id="3.40.720.10">
    <property type="entry name" value="Alkaline Phosphatase, subunit A"/>
    <property type="match status" value="1"/>
</dbReference>
<reference evidence="18 19" key="1">
    <citation type="submission" date="2020-11" db="EMBL/GenBank/DDBJ databases">
        <authorList>
            <person name="Wallbank WR R."/>
            <person name="Pardo Diaz C."/>
            <person name="Kozak K."/>
            <person name="Martin S."/>
            <person name="Jiggins C."/>
            <person name="Moest M."/>
            <person name="Warren A I."/>
            <person name="Generalovic N T."/>
            <person name="Byers J.R.P. K."/>
            <person name="Montejo-Kovacevich G."/>
            <person name="Yen C E."/>
        </authorList>
    </citation>
    <scope>NUCLEOTIDE SEQUENCE [LARGE SCALE GENOMIC DNA]</scope>
</reference>
<dbReference type="PRINTS" id="PR00113">
    <property type="entry name" value="ALKPHPHTASE"/>
</dbReference>
<evidence type="ECO:0000256" key="12">
    <source>
        <dbReference type="ARBA" id="ARBA00023288"/>
    </source>
</evidence>
<dbReference type="EMBL" id="LR899011">
    <property type="protein sequence ID" value="CAD7084482.1"/>
    <property type="molecule type" value="Genomic_DNA"/>
</dbReference>
<dbReference type="InParanoid" id="A0A7R8YT92"/>
<feature type="binding site" evidence="14">
    <location>
        <position position="392"/>
    </location>
    <ligand>
        <name>Zn(2+)</name>
        <dbReference type="ChEBI" id="CHEBI:29105"/>
        <label>2</label>
    </ligand>
</feature>
<dbReference type="InterPro" id="IPR001952">
    <property type="entry name" value="Alkaline_phosphatase"/>
</dbReference>
<evidence type="ECO:0000256" key="5">
    <source>
        <dbReference type="ARBA" id="ARBA00022622"/>
    </source>
</evidence>
<dbReference type="GO" id="GO:0046872">
    <property type="term" value="F:metal ion binding"/>
    <property type="evidence" value="ECO:0007669"/>
    <property type="project" value="UniProtKB-KW"/>
</dbReference>
<keyword evidence="10" id="KW-0472">Membrane</keyword>
<evidence type="ECO:0000256" key="3">
    <source>
        <dbReference type="ARBA" id="ARBA00012647"/>
    </source>
</evidence>
<keyword evidence="6 14" id="KW-0479">Metal-binding</keyword>
<feature type="binding site" evidence="14">
    <location>
        <position position="393"/>
    </location>
    <ligand>
        <name>Zn(2+)</name>
        <dbReference type="ChEBI" id="CHEBI:29105"/>
        <label>2</label>
    </ligand>
</feature>
<dbReference type="GO" id="GO:0005886">
    <property type="term" value="C:plasma membrane"/>
    <property type="evidence" value="ECO:0007669"/>
    <property type="project" value="UniProtKB-SubCell"/>
</dbReference>
<comment type="catalytic activity">
    <reaction evidence="16">
        <text>a phosphate monoester + H2O = an alcohol + phosphate</text>
        <dbReference type="Rhea" id="RHEA:15017"/>
        <dbReference type="ChEBI" id="CHEBI:15377"/>
        <dbReference type="ChEBI" id="CHEBI:30879"/>
        <dbReference type="ChEBI" id="CHEBI:43474"/>
        <dbReference type="ChEBI" id="CHEBI:67140"/>
        <dbReference type="EC" id="3.1.3.1"/>
    </reaction>
</comment>
<feature type="binding site" evidence="14">
    <location>
        <position position="186"/>
    </location>
    <ligand>
        <name>Mg(2+)</name>
        <dbReference type="ChEBI" id="CHEBI:18420"/>
    </ligand>
</feature>
<evidence type="ECO:0000256" key="10">
    <source>
        <dbReference type="ARBA" id="ARBA00023136"/>
    </source>
</evidence>
<dbReference type="GO" id="GO:0004035">
    <property type="term" value="F:alkaline phosphatase activity"/>
    <property type="evidence" value="ECO:0007669"/>
    <property type="project" value="UniProtKB-EC"/>
</dbReference>
<comment type="cofactor">
    <cofactor evidence="14">
        <name>Mg(2+)</name>
        <dbReference type="ChEBI" id="CHEBI:18420"/>
    </cofactor>
    <text evidence="14">Binds 1 Mg(2+) ion.</text>
</comment>
<feature type="binding site" evidence="14">
    <location>
        <position position="346"/>
    </location>
    <ligand>
        <name>Mg(2+)</name>
        <dbReference type="ChEBI" id="CHEBI:18420"/>
    </ligand>
</feature>
<dbReference type="AlphaFoldDB" id="A0A7R8YT92"/>
<comment type="cofactor">
    <cofactor evidence="14">
        <name>Zn(2+)</name>
        <dbReference type="ChEBI" id="CHEBI:29105"/>
    </cofactor>
    <text evidence="14">Binds 2 Zn(2+) ions.</text>
</comment>
<keyword evidence="7 16" id="KW-0378">Hydrolase</keyword>
<evidence type="ECO:0000256" key="16">
    <source>
        <dbReference type="RuleBase" id="RU003947"/>
    </source>
</evidence>
<comment type="subcellular location">
    <subcellularLocation>
        <location evidence="1">Cell membrane</location>
        <topology evidence="1">Lipid-anchor</topology>
        <topology evidence="1">GPI-anchor</topology>
    </subcellularLocation>
</comment>